<evidence type="ECO:0000313" key="1">
    <source>
        <dbReference type="EMBL" id="MCZ4221984.1"/>
    </source>
</evidence>
<keyword evidence="2" id="KW-1185">Reference proteome</keyword>
<reference evidence="1" key="1">
    <citation type="submission" date="2022-12" db="EMBL/GenBank/DDBJ databases">
        <title>Genome sequence of SJ11.</title>
        <authorList>
            <person name="Woo H."/>
        </authorList>
    </citation>
    <scope>NUCLEOTIDE SEQUENCE</scope>
    <source>
        <strain evidence="1">SJ11</strain>
    </source>
</reference>
<name>A0ABT4KT20_9SPHI</name>
<gene>
    <name evidence="1" type="ORF">O0931_01595</name>
</gene>
<proteinExistence type="predicted"/>
<dbReference type="RefSeq" id="WP_269413813.1">
    <property type="nucleotide sequence ID" value="NZ_JAPWGL010000001.1"/>
</dbReference>
<comment type="caution">
    <text evidence="1">The sequence shown here is derived from an EMBL/GenBank/DDBJ whole genome shotgun (WGS) entry which is preliminary data.</text>
</comment>
<protein>
    <submittedName>
        <fullName evidence="1">Uncharacterized protein</fullName>
    </submittedName>
</protein>
<evidence type="ECO:0000313" key="2">
    <source>
        <dbReference type="Proteomes" id="UP001144341"/>
    </source>
</evidence>
<dbReference type="Proteomes" id="UP001144341">
    <property type="component" value="Unassembled WGS sequence"/>
</dbReference>
<organism evidence="1 2">
    <name type="scientific">Pedobacter rhodius</name>
    <dbReference type="NCBI Taxonomy" id="3004098"/>
    <lineage>
        <taxon>Bacteria</taxon>
        <taxon>Pseudomonadati</taxon>
        <taxon>Bacteroidota</taxon>
        <taxon>Sphingobacteriia</taxon>
        <taxon>Sphingobacteriales</taxon>
        <taxon>Sphingobacteriaceae</taxon>
        <taxon>Pedobacter</taxon>
    </lineage>
</organism>
<accession>A0ABT4KT20</accession>
<sequence length="80" mass="9276">MEKKEEIKALDHFLSRVKQLHGYGDMNSYLLVKELKSMNKISEISENEIIENFASPKTWDSGKKSLEKNITIAIHKILKD</sequence>
<dbReference type="EMBL" id="JAPWGL010000001">
    <property type="protein sequence ID" value="MCZ4221984.1"/>
    <property type="molecule type" value="Genomic_DNA"/>
</dbReference>